<comment type="caution">
    <text evidence="1">The sequence shown here is derived from an EMBL/GenBank/DDBJ whole genome shotgun (WGS) entry which is preliminary data.</text>
</comment>
<reference evidence="1" key="1">
    <citation type="submission" date="2021-01" db="EMBL/GenBank/DDBJ databases">
        <title>Phytophthora aleatoria, a newly-described species from Pinus radiata is distinct from Phytophthora cactorum isolates based on comparative genomics.</title>
        <authorList>
            <person name="Mcdougal R."/>
            <person name="Panda P."/>
            <person name="Williams N."/>
            <person name="Studholme D.J."/>
        </authorList>
    </citation>
    <scope>NUCLEOTIDE SEQUENCE</scope>
    <source>
        <strain evidence="1">NZFS 4037</strain>
    </source>
</reference>
<sequence length="56" mass="6515">MIRRAYQFFLEDRAGDPEAAGRMREMVVKFIGSSNSTVFRVWRDYQAQESSNSLPL</sequence>
<evidence type="ECO:0000313" key="1">
    <source>
        <dbReference type="EMBL" id="KAG6945967.1"/>
    </source>
</evidence>
<accession>A0A8J5MCJ6</accession>
<organism evidence="1 2">
    <name type="scientific">Phytophthora aleatoria</name>
    <dbReference type="NCBI Taxonomy" id="2496075"/>
    <lineage>
        <taxon>Eukaryota</taxon>
        <taxon>Sar</taxon>
        <taxon>Stramenopiles</taxon>
        <taxon>Oomycota</taxon>
        <taxon>Peronosporomycetes</taxon>
        <taxon>Peronosporales</taxon>
        <taxon>Peronosporaceae</taxon>
        <taxon>Phytophthora</taxon>
    </lineage>
</organism>
<dbReference type="AlphaFoldDB" id="A0A8J5MCJ6"/>
<evidence type="ECO:0000313" key="2">
    <source>
        <dbReference type="Proteomes" id="UP000709295"/>
    </source>
</evidence>
<gene>
    <name evidence="1" type="ORF">JG688_00016277</name>
</gene>
<name>A0A8J5MCJ6_9STRA</name>
<keyword evidence="2" id="KW-1185">Reference proteome</keyword>
<protein>
    <submittedName>
        <fullName evidence="1">Uncharacterized protein</fullName>
    </submittedName>
</protein>
<dbReference type="Proteomes" id="UP000709295">
    <property type="component" value="Unassembled WGS sequence"/>
</dbReference>
<dbReference type="EMBL" id="JAENGY010001980">
    <property type="protein sequence ID" value="KAG6945967.1"/>
    <property type="molecule type" value="Genomic_DNA"/>
</dbReference>
<proteinExistence type="predicted"/>